<dbReference type="InterPro" id="IPR042100">
    <property type="entry name" value="Bug_dom1"/>
</dbReference>
<evidence type="ECO:0000313" key="3">
    <source>
        <dbReference type="EMBL" id="PTM61261.1"/>
    </source>
</evidence>
<sequence>MTRPIDRRHALGLIAAAAPALAGTARAQVDYPNRPVTVIVPQAAGGANDIIGRILAEKLSEVMGQRFVVENRAGAGGNLGSQAAARSTPDGYTLLVTISASQAINPALYARTGFDPVKDFAPVSLLGTVPNVLLVHPGFEARSVADLIRMAKEKPGFYHYASAGNGTLNHLVGEMLKSRAGIDLKHIPYRGIAPALTDVIAGHVPITFANLPAAISQIQAGTVRALGVSTLKRNSFVPQVPTIAETVPGFDAELWIALYAVAGTPQPIVDRLVAATHRALADEQVKAKFAQQGAEVVTSTPAELAARLDADLKVWAEIVKTSGAKIE</sequence>
<keyword evidence="4" id="KW-1185">Reference proteome</keyword>
<keyword evidence="3" id="KW-0675">Receptor</keyword>
<dbReference type="Proteomes" id="UP000241808">
    <property type="component" value="Unassembled WGS sequence"/>
</dbReference>
<dbReference type="InterPro" id="IPR006311">
    <property type="entry name" value="TAT_signal"/>
</dbReference>
<dbReference type="PIRSF" id="PIRSF017082">
    <property type="entry name" value="YflP"/>
    <property type="match status" value="1"/>
</dbReference>
<dbReference type="Gene3D" id="3.40.190.150">
    <property type="entry name" value="Bordetella uptake gene, domain 1"/>
    <property type="match status" value="1"/>
</dbReference>
<dbReference type="PANTHER" id="PTHR42928">
    <property type="entry name" value="TRICARBOXYLATE-BINDING PROTEIN"/>
    <property type="match status" value="1"/>
</dbReference>
<dbReference type="Gene3D" id="3.40.190.10">
    <property type="entry name" value="Periplasmic binding protein-like II"/>
    <property type="match status" value="1"/>
</dbReference>
<accession>A0A2T4ZH72</accession>
<dbReference type="RefSeq" id="WP_108175472.1">
    <property type="nucleotide sequence ID" value="NZ_PZZL01000002.1"/>
</dbReference>
<dbReference type="OrthoDB" id="9780943at2"/>
<dbReference type="PANTHER" id="PTHR42928:SF5">
    <property type="entry name" value="BLR1237 PROTEIN"/>
    <property type="match status" value="1"/>
</dbReference>
<evidence type="ECO:0000256" key="2">
    <source>
        <dbReference type="SAM" id="SignalP"/>
    </source>
</evidence>
<name>A0A2T4ZH72_9HYPH</name>
<feature type="chain" id="PRO_5015723788" evidence="2">
    <location>
        <begin position="28"/>
        <end position="327"/>
    </location>
</feature>
<comment type="similarity">
    <text evidence="1">Belongs to the UPF0065 (bug) family.</text>
</comment>
<organism evidence="3 4">
    <name type="scientific">Phreatobacter oligotrophus</name>
    <dbReference type="NCBI Taxonomy" id="1122261"/>
    <lineage>
        <taxon>Bacteria</taxon>
        <taxon>Pseudomonadati</taxon>
        <taxon>Pseudomonadota</taxon>
        <taxon>Alphaproteobacteria</taxon>
        <taxon>Hyphomicrobiales</taxon>
        <taxon>Phreatobacteraceae</taxon>
        <taxon>Phreatobacter</taxon>
    </lineage>
</organism>
<dbReference type="SUPFAM" id="SSF53850">
    <property type="entry name" value="Periplasmic binding protein-like II"/>
    <property type="match status" value="1"/>
</dbReference>
<keyword evidence="2" id="KW-0732">Signal</keyword>
<dbReference type="CDD" id="cd13578">
    <property type="entry name" value="PBP2_Bug27"/>
    <property type="match status" value="1"/>
</dbReference>
<dbReference type="AlphaFoldDB" id="A0A2T4ZH72"/>
<evidence type="ECO:0000313" key="4">
    <source>
        <dbReference type="Proteomes" id="UP000241808"/>
    </source>
</evidence>
<dbReference type="PROSITE" id="PS51318">
    <property type="entry name" value="TAT"/>
    <property type="match status" value="1"/>
</dbReference>
<gene>
    <name evidence="3" type="ORF">C8P69_102648</name>
</gene>
<comment type="caution">
    <text evidence="3">The sequence shown here is derived from an EMBL/GenBank/DDBJ whole genome shotgun (WGS) entry which is preliminary data.</text>
</comment>
<protein>
    <submittedName>
        <fullName evidence="3">Tripartite-type tricarboxylate transporter receptor subunit TctC</fullName>
    </submittedName>
</protein>
<dbReference type="EMBL" id="PZZL01000002">
    <property type="protein sequence ID" value="PTM61261.1"/>
    <property type="molecule type" value="Genomic_DNA"/>
</dbReference>
<dbReference type="InterPro" id="IPR005064">
    <property type="entry name" value="BUG"/>
</dbReference>
<feature type="signal peptide" evidence="2">
    <location>
        <begin position="1"/>
        <end position="27"/>
    </location>
</feature>
<evidence type="ECO:0000256" key="1">
    <source>
        <dbReference type="ARBA" id="ARBA00006987"/>
    </source>
</evidence>
<dbReference type="Pfam" id="PF03401">
    <property type="entry name" value="TctC"/>
    <property type="match status" value="1"/>
</dbReference>
<reference evidence="3 4" key="1">
    <citation type="submission" date="2018-04" db="EMBL/GenBank/DDBJ databases">
        <title>Genomic Encyclopedia of Archaeal and Bacterial Type Strains, Phase II (KMG-II): from individual species to whole genera.</title>
        <authorList>
            <person name="Goeker M."/>
        </authorList>
    </citation>
    <scope>NUCLEOTIDE SEQUENCE [LARGE SCALE GENOMIC DNA]</scope>
    <source>
        <strain evidence="3 4">DSM 25521</strain>
    </source>
</reference>
<proteinExistence type="inferred from homology"/>